<comment type="caution">
    <text evidence="2">The sequence shown here is derived from an EMBL/GenBank/DDBJ whole genome shotgun (WGS) entry which is preliminary data.</text>
</comment>
<dbReference type="Proteomes" id="UP001591681">
    <property type="component" value="Unassembled WGS sequence"/>
</dbReference>
<evidence type="ECO:0000256" key="1">
    <source>
        <dbReference type="SAM" id="MobiDB-lite"/>
    </source>
</evidence>
<evidence type="ECO:0000313" key="2">
    <source>
        <dbReference type="EMBL" id="KAL2078642.1"/>
    </source>
</evidence>
<dbReference type="InterPro" id="IPR011044">
    <property type="entry name" value="Quino_amine_DH_bsu"/>
</dbReference>
<proteinExistence type="predicted"/>
<accession>A0ABD1IUY3</accession>
<evidence type="ECO:0000313" key="3">
    <source>
        <dbReference type="Proteomes" id="UP001591681"/>
    </source>
</evidence>
<dbReference type="SUPFAM" id="SSF50969">
    <property type="entry name" value="YVTN repeat-like/Quinoprotein amine dehydrogenase"/>
    <property type="match status" value="1"/>
</dbReference>
<organism evidence="2 3">
    <name type="scientific">Coilia grayii</name>
    <name type="common">Gray's grenadier anchovy</name>
    <dbReference type="NCBI Taxonomy" id="363190"/>
    <lineage>
        <taxon>Eukaryota</taxon>
        <taxon>Metazoa</taxon>
        <taxon>Chordata</taxon>
        <taxon>Craniata</taxon>
        <taxon>Vertebrata</taxon>
        <taxon>Euteleostomi</taxon>
        <taxon>Actinopterygii</taxon>
        <taxon>Neopterygii</taxon>
        <taxon>Teleostei</taxon>
        <taxon>Clupei</taxon>
        <taxon>Clupeiformes</taxon>
        <taxon>Clupeoidei</taxon>
        <taxon>Engraulidae</taxon>
        <taxon>Coilinae</taxon>
        <taxon>Coilia</taxon>
    </lineage>
</organism>
<dbReference type="EMBL" id="JBHFQA010000023">
    <property type="protein sequence ID" value="KAL2078642.1"/>
    <property type="molecule type" value="Genomic_DNA"/>
</dbReference>
<sequence>MGYKAQRNVFQTRDSRTESRHAGLSSPSAQCGWEMRACTASAAMKMMTYGQLISTADVAAGGNLPIDLCSLHQVKLNFTQRGSSAPETLFIIDHGQAFYHPKATRGIAVTAQNDTAVLSNLQQDGTFTVIDSKTGEMLCEVNFTVTGSAHRSTADEAAGGNLPIDLCSLHQVKLNFTQRGSSAPETLFFIDRGQAFYHPKATRGIAVTAQNDTAVLSNLQQDGTFTVIDSKTGKMLCEVNLTVTESVNNGNILKAPPSSDCSWVPPCWLTVISLIHASLLTGYALYVNHQRLFCVRKTRKKSSVSRGADEEAMTKINLRNEAILDENP</sequence>
<feature type="region of interest" description="Disordered" evidence="1">
    <location>
        <begin position="1"/>
        <end position="27"/>
    </location>
</feature>
<protein>
    <submittedName>
        <fullName evidence="2">Uncharacterized protein</fullName>
    </submittedName>
</protein>
<dbReference type="AlphaFoldDB" id="A0ABD1IUY3"/>
<keyword evidence="3" id="KW-1185">Reference proteome</keyword>
<gene>
    <name evidence="2" type="ORF">ACEWY4_026327</name>
</gene>
<reference evidence="2 3" key="1">
    <citation type="submission" date="2024-09" db="EMBL/GenBank/DDBJ databases">
        <title>A chromosome-level genome assembly of Gray's grenadier anchovy, Coilia grayii.</title>
        <authorList>
            <person name="Fu Z."/>
        </authorList>
    </citation>
    <scope>NUCLEOTIDE SEQUENCE [LARGE SCALE GENOMIC DNA]</scope>
    <source>
        <strain evidence="2">G4</strain>
        <tissue evidence="2">Muscle</tissue>
    </source>
</reference>
<name>A0ABD1IUY3_9TELE</name>